<dbReference type="PANTHER" id="PTHR46116">
    <property type="entry name" value="(E3-INDEPENDENT) E2 UBIQUITIN-CONJUGATING ENZYME"/>
    <property type="match status" value="1"/>
</dbReference>
<dbReference type="Proteomes" id="UP000652761">
    <property type="component" value="Unassembled WGS sequence"/>
</dbReference>
<organism evidence="8 9">
    <name type="scientific">Colocasia esculenta</name>
    <name type="common">Wild taro</name>
    <name type="synonym">Arum esculentum</name>
    <dbReference type="NCBI Taxonomy" id="4460"/>
    <lineage>
        <taxon>Eukaryota</taxon>
        <taxon>Viridiplantae</taxon>
        <taxon>Streptophyta</taxon>
        <taxon>Embryophyta</taxon>
        <taxon>Tracheophyta</taxon>
        <taxon>Spermatophyta</taxon>
        <taxon>Magnoliopsida</taxon>
        <taxon>Liliopsida</taxon>
        <taxon>Araceae</taxon>
        <taxon>Aroideae</taxon>
        <taxon>Colocasieae</taxon>
        <taxon>Colocasia</taxon>
    </lineage>
</organism>
<evidence type="ECO:0000256" key="2">
    <source>
        <dbReference type="ARBA" id="ARBA00022786"/>
    </source>
</evidence>
<feature type="compositionally biased region" description="Acidic residues" evidence="3">
    <location>
        <begin position="72"/>
        <end position="91"/>
    </location>
</feature>
<gene>
    <name evidence="8" type="ORF">Taro_052361</name>
</gene>
<dbReference type="OrthoDB" id="47801at2759"/>
<keyword evidence="2" id="KW-0833">Ubl conjugation pathway</keyword>
<dbReference type="PANTHER" id="PTHR46116:SF21">
    <property type="entry name" value="UBIQUITIN-CONJUGATING ENZYME E2 23-RELATED"/>
    <property type="match status" value="1"/>
</dbReference>
<evidence type="ECO:0000313" key="9">
    <source>
        <dbReference type="Proteomes" id="UP000652761"/>
    </source>
</evidence>
<evidence type="ECO:0008006" key="10">
    <source>
        <dbReference type="Google" id="ProtNLM"/>
    </source>
</evidence>
<evidence type="ECO:0000313" key="8">
    <source>
        <dbReference type="EMBL" id="MQM19358.1"/>
    </source>
</evidence>
<dbReference type="EMBL" id="NMUH01008861">
    <property type="protein sequence ID" value="MQM19358.1"/>
    <property type="molecule type" value="Genomic_DNA"/>
</dbReference>
<dbReference type="Pfam" id="PF23044">
    <property type="entry name" value="SH3-C_UBE2O"/>
    <property type="match status" value="1"/>
</dbReference>
<dbReference type="InterPro" id="IPR057734">
    <property type="entry name" value="UBE2O-like_SH3-C"/>
</dbReference>
<dbReference type="AlphaFoldDB" id="A0A843XI90"/>
<feature type="compositionally biased region" description="Basic and acidic residues" evidence="3">
    <location>
        <begin position="866"/>
        <end position="875"/>
    </location>
</feature>
<dbReference type="Pfam" id="PF23046">
    <property type="entry name" value="tSH3-B_UBE2O"/>
    <property type="match status" value="1"/>
</dbReference>
<dbReference type="InterPro" id="IPR057735">
    <property type="entry name" value="UBE2O-like_tSH3-B"/>
</dbReference>
<evidence type="ECO:0000259" key="4">
    <source>
        <dbReference type="Pfam" id="PF23043"/>
    </source>
</evidence>
<dbReference type="InterPro" id="IPR057733">
    <property type="entry name" value="UBE2O-like_SH3-B"/>
</dbReference>
<feature type="domain" description="UBE2O-like tandem tSH3-B" evidence="6">
    <location>
        <begin position="198"/>
        <end position="330"/>
    </location>
</feature>
<name>A0A843XI90_COLES</name>
<proteinExistence type="predicted"/>
<dbReference type="Pfam" id="PF23048">
    <property type="entry name" value="SH3-A_UBE2O"/>
    <property type="match status" value="1"/>
</dbReference>
<evidence type="ECO:0000259" key="7">
    <source>
        <dbReference type="Pfam" id="PF23048"/>
    </source>
</evidence>
<feature type="region of interest" description="Disordered" evidence="3">
    <location>
        <begin position="781"/>
        <end position="806"/>
    </location>
</feature>
<evidence type="ECO:0000256" key="1">
    <source>
        <dbReference type="ARBA" id="ARBA00022679"/>
    </source>
</evidence>
<feature type="compositionally biased region" description="Polar residues" evidence="3">
    <location>
        <begin position="881"/>
        <end position="892"/>
    </location>
</feature>
<dbReference type="GO" id="GO:0061631">
    <property type="term" value="F:ubiquitin conjugating enzyme activity"/>
    <property type="evidence" value="ECO:0007669"/>
    <property type="project" value="TreeGrafter"/>
</dbReference>
<keyword evidence="9" id="KW-1185">Reference proteome</keyword>
<evidence type="ECO:0000259" key="5">
    <source>
        <dbReference type="Pfam" id="PF23044"/>
    </source>
</evidence>
<evidence type="ECO:0000256" key="3">
    <source>
        <dbReference type="SAM" id="MobiDB-lite"/>
    </source>
</evidence>
<dbReference type="InterPro" id="IPR057732">
    <property type="entry name" value="SH3-A_UBE2O"/>
</dbReference>
<feature type="compositionally biased region" description="Low complexity" evidence="3">
    <location>
        <begin position="92"/>
        <end position="107"/>
    </location>
</feature>
<comment type="caution">
    <text evidence="8">The sequence shown here is derived from an EMBL/GenBank/DDBJ whole genome shotgun (WGS) entry which is preliminary data.</text>
</comment>
<keyword evidence="1" id="KW-0808">Transferase</keyword>
<dbReference type="Pfam" id="PF23043">
    <property type="entry name" value="SH3-B_UBE2O"/>
    <property type="match status" value="1"/>
</dbReference>
<feature type="compositionally biased region" description="Polar residues" evidence="3">
    <location>
        <begin position="850"/>
        <end position="862"/>
    </location>
</feature>
<feature type="region of interest" description="Disordered" evidence="3">
    <location>
        <begin position="72"/>
        <end position="120"/>
    </location>
</feature>
<protein>
    <recommendedName>
        <fullName evidence="10">Ubiquitin-conjugating enzyme E2 23</fullName>
    </recommendedName>
</protein>
<evidence type="ECO:0000259" key="6">
    <source>
        <dbReference type="Pfam" id="PF23046"/>
    </source>
</evidence>
<accession>A0A843XI90</accession>
<reference evidence="8" key="1">
    <citation type="submission" date="2017-07" db="EMBL/GenBank/DDBJ databases">
        <title>Taro Niue Genome Assembly and Annotation.</title>
        <authorList>
            <person name="Atibalentja N."/>
            <person name="Keating K."/>
            <person name="Fields C.J."/>
        </authorList>
    </citation>
    <scope>NUCLEOTIDE SEQUENCE</scope>
    <source>
        <strain evidence="8">Niue_2</strain>
        <tissue evidence="8">Leaf</tissue>
    </source>
</reference>
<feature type="domain" description="UBE2O-like SH3-B" evidence="4">
    <location>
        <begin position="571"/>
        <end position="643"/>
    </location>
</feature>
<feature type="domain" description="UBE2O-like SH3-C" evidence="5">
    <location>
        <begin position="701"/>
        <end position="751"/>
    </location>
</feature>
<sequence length="963" mass="105691">MEYGEGSKIAPMECEPGCGISIAAKEIPGSGSTVKLQESSANLPKEAYVYRQDIVRCNQYEDMLGVVLEVAGDSDSEGDDVTDVSDAENDEGNGSNDNGGDSGNNENDSGERNESLTDGQVRVMWIDGSETTNNLSDISVVDREFLHGDIVASLSNPTGQLGLVVDVNISVDLLSSTGEMIKNVSSRNLKRVRDFTSGDYVVCGPWLGRVDDVLDNVTVLFDDGSLCKVMKADPLRLKPVSKSIIADAGFPYYPGQRVRAVSSSVFKTSRWLSGLWKASRLEGTVTKVQAASVFVYWIASASPGTGDSSAVVPSEEQNPKNLTLLTCFTHANWQLGDWCLLPTSQLPLSSSTDNSTIKNAEDSSRECRPEIDYSMDHVHDDTNFVTECAEASDQAFHVPIIDLKDEKESDVTYPSEVVQDEDCKFDHSKPANSLDKLVSSHLGNDFNASSRMTDNSKVAYFSCENKVLTCPDRKSDSGLAQVADIRNPMIQSGSSLAPSNEPAHESCPAYRKKLRKVLFRREKKAHKKEEPFERAYFIANTITKVDVAWQDGSRELNLESKSLIPMQSPGDHEFFPEQYVVEKASNESDDAAEVKRVGIIRCVDAKERTANVRWLKPVSRPEDPREFDNDEVVSAYELAEHPDYDYCYGDLVVRLSPFSIVANDSIYDNPVEREDHVDLPQVADEMSAERLTCEMTETLNDETDPKISSLSWVGHITGLEDGDIEVTWADGMVSRVGPQAIYVVGREDGESFNGGSEVSDDGASWETVEENEMGALDVAEGADFQPPTDNVVERDTYTAGPSEDSNPVCNESLSIPLAALGFFTRLATGFFSRGRKEMDSSYTDEGGLKQTESQDMQESSMGDTVVDEHSSHESDVLDDLSAQTSQESGQVSSTIALAAETKEKVEDNLDNHTSEEMDVDIDCQRAVNEHGSCSFKHFDIAKDPFDHHFLSENGQIPIIVGVK</sequence>
<feature type="domain" description="UBE2O N-terminal SH3-A" evidence="7">
    <location>
        <begin position="50"/>
        <end position="131"/>
    </location>
</feature>
<feature type="region of interest" description="Disordered" evidence="3">
    <location>
        <begin position="837"/>
        <end position="892"/>
    </location>
</feature>